<evidence type="ECO:0000313" key="13">
    <source>
        <dbReference type="Proteomes" id="UP001493487"/>
    </source>
</evidence>
<dbReference type="InterPro" id="IPR036888">
    <property type="entry name" value="DNA_integrity_DisA_N_sf"/>
</dbReference>
<evidence type="ECO:0000256" key="6">
    <source>
        <dbReference type="ARBA" id="ARBA00022840"/>
    </source>
</evidence>
<evidence type="ECO:0000256" key="10">
    <source>
        <dbReference type="SAM" id="MobiDB-lite"/>
    </source>
</evidence>
<keyword evidence="7" id="KW-0460">Magnesium</keyword>
<evidence type="ECO:0000256" key="1">
    <source>
        <dbReference type="ARBA" id="ARBA00000877"/>
    </source>
</evidence>
<dbReference type="SUPFAM" id="SSF47781">
    <property type="entry name" value="RuvA domain 2-like"/>
    <property type="match status" value="1"/>
</dbReference>
<comment type="caution">
    <text evidence="12">The sequence shown here is derived from an EMBL/GenBank/DDBJ whole genome shotgun (WGS) entry which is preliminary data.</text>
</comment>
<feature type="compositionally biased region" description="Basic and acidic residues" evidence="10">
    <location>
        <begin position="1"/>
        <end position="36"/>
    </location>
</feature>
<evidence type="ECO:0000259" key="11">
    <source>
        <dbReference type="PROSITE" id="PS51794"/>
    </source>
</evidence>
<dbReference type="NCBIfam" id="NF010009">
    <property type="entry name" value="PRK13482.1"/>
    <property type="match status" value="1"/>
</dbReference>
<keyword evidence="13" id="KW-1185">Reference proteome</keyword>
<evidence type="ECO:0000256" key="7">
    <source>
        <dbReference type="ARBA" id="ARBA00022842"/>
    </source>
</evidence>
<dbReference type="InterPro" id="IPR010994">
    <property type="entry name" value="RuvA_2-like"/>
</dbReference>
<evidence type="ECO:0000256" key="9">
    <source>
        <dbReference type="ARBA" id="ARBA00023204"/>
    </source>
</evidence>
<feature type="domain" description="DAC" evidence="11">
    <location>
        <begin position="37"/>
        <end position="176"/>
    </location>
</feature>
<reference evidence="12 13" key="1">
    <citation type="journal article" date="2023" name="Genome Announc.">
        <title>Pan-Genome Analyses of the Genus Cohnella and Proposal of the Novel Species Cohnella silvisoli sp. nov., Isolated from Forest Soil.</title>
        <authorList>
            <person name="Wang C."/>
            <person name="Mao L."/>
            <person name="Bao G."/>
            <person name="Zhu H."/>
        </authorList>
    </citation>
    <scope>NUCLEOTIDE SEQUENCE [LARGE SCALE GENOMIC DNA]</scope>
    <source>
        <strain evidence="12 13">NL03-T5-1</strain>
    </source>
</reference>
<dbReference type="Pfam" id="PF10635">
    <property type="entry name" value="DisA-linker"/>
    <property type="match status" value="1"/>
</dbReference>
<dbReference type="Proteomes" id="UP001493487">
    <property type="component" value="Unassembled WGS sequence"/>
</dbReference>
<dbReference type="PANTHER" id="PTHR34185:SF3">
    <property type="entry name" value="DNA INTEGRITY SCANNING PROTEIN DISA"/>
    <property type="match status" value="1"/>
</dbReference>
<dbReference type="Gene3D" id="1.10.150.20">
    <property type="entry name" value="5' to 3' exonuclease, C-terminal subdomain"/>
    <property type="match status" value="1"/>
</dbReference>
<evidence type="ECO:0000313" key="12">
    <source>
        <dbReference type="EMBL" id="MEQ4487079.1"/>
    </source>
</evidence>
<dbReference type="EC" id="2.7.7.85" evidence="12"/>
<name>A0ABV1L3Z9_9BACL</name>
<keyword evidence="3 12" id="KW-0548">Nucleotidyltransferase</keyword>
<dbReference type="InterPro" id="IPR038331">
    <property type="entry name" value="DisA_sf"/>
</dbReference>
<dbReference type="Gene3D" id="3.40.1700.10">
    <property type="entry name" value="DNA integrity scanning protein, DisA, N-terminal domain"/>
    <property type="match status" value="1"/>
</dbReference>
<evidence type="ECO:0000256" key="5">
    <source>
        <dbReference type="ARBA" id="ARBA00022763"/>
    </source>
</evidence>
<dbReference type="EMBL" id="JASKHM010000028">
    <property type="protein sequence ID" value="MEQ4487079.1"/>
    <property type="molecule type" value="Genomic_DNA"/>
</dbReference>
<dbReference type="PANTHER" id="PTHR34185">
    <property type="entry name" value="DIADENYLATE CYCLASE"/>
    <property type="match status" value="1"/>
</dbReference>
<dbReference type="Gene3D" id="1.20.1260.110">
    <property type="entry name" value="DNA integrity scanning linker region"/>
    <property type="match status" value="1"/>
</dbReference>
<keyword evidence="4" id="KW-0547">Nucleotide-binding</keyword>
<dbReference type="SUPFAM" id="SSF143597">
    <property type="entry name" value="YojJ-like"/>
    <property type="match status" value="1"/>
</dbReference>
<dbReference type="PROSITE" id="PS51794">
    <property type="entry name" value="DAC"/>
    <property type="match status" value="1"/>
</dbReference>
<sequence length="389" mass="44446">MKEHKEKDHKEKEHKEKESKEKEHKEKEHKEKEYTQQEKTMNLLLQMVAPGTPFRDGLENVLRAKTGALIVVGYSPEVMEVVDGGFSINCDFSPNYLYELAKMDGAIILNEDVKRILYANTQLIPDSSISSSETGIRHRTAERVAKQTGKLVVSISQRRNVITLYQGQLRYALKEMGVILTKANQAIQTLEKYRAVFTQALTNLSALEYEELVTMHEVAYVIQRAEMVLRIKNEINRYVLELGNEGRLISMQKEELVGTAEEEAWLLLRDYAKEEGENKVREIQSAIRKLSSEELLDSASLIRLLGYPSLSTVVEEGLLPRGYRMLSKIPRLPSVIIHNLVDRFSALPHIVMASIEELDEVDGIGEVRARAIKEGLKRIQEQVFIDRQI</sequence>
<keyword evidence="8" id="KW-0238">DNA-binding</keyword>
<dbReference type="GO" id="GO:0106408">
    <property type="term" value="F:diadenylate cyclase activity"/>
    <property type="evidence" value="ECO:0007669"/>
    <property type="project" value="UniProtKB-EC"/>
</dbReference>
<comment type="catalytic activity">
    <reaction evidence="1">
        <text>2 ATP = 3',3'-c-di-AMP + 2 diphosphate</text>
        <dbReference type="Rhea" id="RHEA:35655"/>
        <dbReference type="ChEBI" id="CHEBI:30616"/>
        <dbReference type="ChEBI" id="CHEBI:33019"/>
        <dbReference type="ChEBI" id="CHEBI:71500"/>
        <dbReference type="EC" id="2.7.7.85"/>
    </reaction>
</comment>
<keyword evidence="5" id="KW-0227">DNA damage</keyword>
<dbReference type="InterPro" id="IPR003390">
    <property type="entry name" value="DNA_integrity_scan_DisA_N"/>
</dbReference>
<dbReference type="Pfam" id="PF02457">
    <property type="entry name" value="DAC"/>
    <property type="match status" value="1"/>
</dbReference>
<keyword evidence="9" id="KW-0234">DNA repair</keyword>
<dbReference type="InterPro" id="IPR018906">
    <property type="entry name" value="DNA_integrity_scan_DisA_link"/>
</dbReference>
<evidence type="ECO:0000256" key="3">
    <source>
        <dbReference type="ARBA" id="ARBA00022695"/>
    </source>
</evidence>
<dbReference type="RefSeq" id="WP_255678968.1">
    <property type="nucleotide sequence ID" value="NZ_JAIOAP010000027.1"/>
</dbReference>
<evidence type="ECO:0000256" key="4">
    <source>
        <dbReference type="ARBA" id="ARBA00022741"/>
    </source>
</evidence>
<accession>A0ABV1L3Z9</accession>
<evidence type="ECO:0000256" key="2">
    <source>
        <dbReference type="ARBA" id="ARBA00022679"/>
    </source>
</evidence>
<protein>
    <submittedName>
        <fullName evidence="12">DNA integrity scanning diadenylate cyclase DisA</fullName>
        <ecNumber evidence="12">2.7.7.85</ecNumber>
    </submittedName>
</protein>
<gene>
    <name evidence="12" type="primary">disA</name>
    <name evidence="12" type="ORF">QJS35_32345</name>
</gene>
<dbReference type="InterPro" id="IPR023763">
    <property type="entry name" value="DNA_integrity_scanning_protein"/>
</dbReference>
<feature type="region of interest" description="Disordered" evidence="10">
    <location>
        <begin position="1"/>
        <end position="37"/>
    </location>
</feature>
<proteinExistence type="inferred from homology"/>
<evidence type="ECO:0000256" key="8">
    <source>
        <dbReference type="ARBA" id="ARBA00023125"/>
    </source>
</evidence>
<organism evidence="12 13">
    <name type="scientific">Cohnella silvisoli</name>
    <dbReference type="NCBI Taxonomy" id="2873699"/>
    <lineage>
        <taxon>Bacteria</taxon>
        <taxon>Bacillati</taxon>
        <taxon>Bacillota</taxon>
        <taxon>Bacilli</taxon>
        <taxon>Bacillales</taxon>
        <taxon>Paenibacillaceae</taxon>
        <taxon>Cohnella</taxon>
    </lineage>
</organism>
<dbReference type="InterPro" id="IPR050338">
    <property type="entry name" value="DisA"/>
</dbReference>
<dbReference type="HAMAP" id="MF_01438">
    <property type="entry name" value="DisA"/>
    <property type="match status" value="1"/>
</dbReference>
<keyword evidence="6" id="KW-0067">ATP-binding</keyword>
<keyword evidence="2 12" id="KW-0808">Transferase</keyword>